<dbReference type="EMBL" id="MJEQ01004290">
    <property type="protein sequence ID" value="OIT21523.1"/>
    <property type="molecule type" value="Genomic_DNA"/>
</dbReference>
<dbReference type="Gene3D" id="3.30.710.10">
    <property type="entry name" value="Potassium Channel Kv1.1, Chain A"/>
    <property type="match status" value="1"/>
</dbReference>
<keyword evidence="3" id="KW-0833">Ubl conjugation pathway</keyword>
<evidence type="ECO:0000256" key="2">
    <source>
        <dbReference type="ARBA" id="ARBA00009993"/>
    </source>
</evidence>
<protein>
    <recommendedName>
        <fullName evidence="4">SKP1 component POZ domain-containing protein</fullName>
    </recommendedName>
</protein>
<gene>
    <name evidence="5" type="ORF">A4A49_34875</name>
</gene>
<reference evidence="5" key="1">
    <citation type="submission" date="2016-11" db="EMBL/GenBank/DDBJ databases">
        <title>The genome of Nicotiana attenuata.</title>
        <authorList>
            <person name="Xu S."/>
            <person name="Brockmoeller T."/>
            <person name="Gaquerel E."/>
            <person name="Navarro A."/>
            <person name="Kuhl H."/>
            <person name="Gase K."/>
            <person name="Ling Z."/>
            <person name="Zhou W."/>
            <person name="Kreitzer C."/>
            <person name="Stanke M."/>
            <person name="Tang H."/>
            <person name="Lyons E."/>
            <person name="Pandey P."/>
            <person name="Pandey S.P."/>
            <person name="Timmermann B."/>
            <person name="Baldwin I.T."/>
        </authorList>
    </citation>
    <scope>NUCLEOTIDE SEQUENCE [LARGE SCALE GENOMIC DNA]</scope>
    <source>
        <strain evidence="5">UT</strain>
    </source>
</reference>
<comment type="pathway">
    <text evidence="1">Protein modification; protein ubiquitination.</text>
</comment>
<dbReference type="SMART" id="SM00512">
    <property type="entry name" value="Skp1"/>
    <property type="match status" value="1"/>
</dbReference>
<dbReference type="Gramene" id="OIT21523">
    <property type="protein sequence ID" value="OIT21523"/>
    <property type="gene ID" value="A4A49_34875"/>
</dbReference>
<dbReference type="InterPro" id="IPR011333">
    <property type="entry name" value="SKP1/BTB/POZ_sf"/>
</dbReference>
<name>A0A1J6KFD1_NICAT</name>
<dbReference type="InterPro" id="IPR016897">
    <property type="entry name" value="SKP1"/>
</dbReference>
<keyword evidence="6" id="KW-1185">Reference proteome</keyword>
<dbReference type="GO" id="GO:0006511">
    <property type="term" value="P:ubiquitin-dependent protein catabolic process"/>
    <property type="evidence" value="ECO:0007669"/>
    <property type="project" value="InterPro"/>
</dbReference>
<dbReference type="Pfam" id="PF03931">
    <property type="entry name" value="Skp1_POZ"/>
    <property type="match status" value="1"/>
</dbReference>
<dbReference type="GO" id="GO:0016567">
    <property type="term" value="P:protein ubiquitination"/>
    <property type="evidence" value="ECO:0007669"/>
    <property type="project" value="UniProtKB-UniPathway"/>
</dbReference>
<dbReference type="InterPro" id="IPR016073">
    <property type="entry name" value="Skp1_comp_POZ"/>
</dbReference>
<dbReference type="STRING" id="49451.A0A1J6KFD1"/>
<dbReference type="InterPro" id="IPR001232">
    <property type="entry name" value="SKP1-like"/>
</dbReference>
<comment type="caution">
    <text evidence="5">The sequence shown here is derived from an EMBL/GenBank/DDBJ whole genome shotgun (WGS) entry which is preliminary data.</text>
</comment>
<dbReference type="PANTHER" id="PTHR11165">
    <property type="entry name" value="SKP1"/>
    <property type="match status" value="1"/>
</dbReference>
<accession>A0A1J6KFD1</accession>
<evidence type="ECO:0000256" key="3">
    <source>
        <dbReference type="ARBA" id="ARBA00022786"/>
    </source>
</evidence>
<dbReference type="AlphaFoldDB" id="A0A1J6KFD1"/>
<comment type="similarity">
    <text evidence="2">Belongs to the SKP1 family.</text>
</comment>
<dbReference type="UniPathway" id="UPA00143"/>
<evidence type="ECO:0000313" key="6">
    <source>
        <dbReference type="Proteomes" id="UP000187609"/>
    </source>
</evidence>
<dbReference type="SUPFAM" id="SSF81382">
    <property type="entry name" value="Skp1 dimerisation domain-like"/>
    <property type="match status" value="1"/>
</dbReference>
<feature type="domain" description="SKP1 component POZ" evidence="4">
    <location>
        <begin position="6"/>
        <end position="64"/>
    </location>
</feature>
<sequence>MSSSSVIILKSFDGETIEVEENVVYHSKLIERVCRTIEMNPRIVPLFNVRYNILAKVIDFMKHETEPLMTANGGDVRRSFHAHFLDDVDNDMMVNLVNAAHYMGVESLENYLVGAVQRNFNQNDVNSIGGYFAIP</sequence>
<evidence type="ECO:0000313" key="5">
    <source>
        <dbReference type="EMBL" id="OIT21523.1"/>
    </source>
</evidence>
<evidence type="ECO:0000259" key="4">
    <source>
        <dbReference type="Pfam" id="PF03931"/>
    </source>
</evidence>
<dbReference type="SMR" id="A0A1J6KFD1"/>
<dbReference type="KEGG" id="nau:109218811"/>
<evidence type="ECO:0000256" key="1">
    <source>
        <dbReference type="ARBA" id="ARBA00004906"/>
    </source>
</evidence>
<proteinExistence type="inferred from homology"/>
<dbReference type="InterPro" id="IPR036296">
    <property type="entry name" value="SKP1-like_dim_sf"/>
</dbReference>
<dbReference type="SUPFAM" id="SSF54695">
    <property type="entry name" value="POZ domain"/>
    <property type="match status" value="1"/>
</dbReference>
<organism evidence="5 6">
    <name type="scientific">Nicotiana attenuata</name>
    <name type="common">Coyote tobacco</name>
    <dbReference type="NCBI Taxonomy" id="49451"/>
    <lineage>
        <taxon>Eukaryota</taxon>
        <taxon>Viridiplantae</taxon>
        <taxon>Streptophyta</taxon>
        <taxon>Embryophyta</taxon>
        <taxon>Tracheophyta</taxon>
        <taxon>Spermatophyta</taxon>
        <taxon>Magnoliopsida</taxon>
        <taxon>eudicotyledons</taxon>
        <taxon>Gunneridae</taxon>
        <taxon>Pentapetalae</taxon>
        <taxon>asterids</taxon>
        <taxon>lamiids</taxon>
        <taxon>Solanales</taxon>
        <taxon>Solanaceae</taxon>
        <taxon>Nicotianoideae</taxon>
        <taxon>Nicotianeae</taxon>
        <taxon>Nicotiana</taxon>
    </lineage>
</organism>
<dbReference type="Proteomes" id="UP000187609">
    <property type="component" value="Unassembled WGS sequence"/>
</dbReference>
<dbReference type="GO" id="GO:0009867">
    <property type="term" value="P:jasmonic acid mediated signaling pathway"/>
    <property type="evidence" value="ECO:0007669"/>
    <property type="project" value="UniProtKB-ARBA"/>
</dbReference>